<name>A0A1J0GKP7_9CLOT</name>
<dbReference type="EMBL" id="CP015756">
    <property type="protein sequence ID" value="APC41528.1"/>
    <property type="molecule type" value="Genomic_DNA"/>
</dbReference>
<proteinExistence type="predicted"/>
<sequence>MKIKIDNIEFSNFNDGVCNIFTTDEDEKRLPNKHTSLGFENRILGFKRFFEGNARNININRVIRIPQLGDIDNEDYVEIEGVPYGIKIVQPIYGTNPPSADLTLDKANI</sequence>
<accession>A0A1J0GKP7</accession>
<gene>
    <name evidence="1" type="ORF">A7L45_16310</name>
</gene>
<dbReference type="OrthoDB" id="1854052at2"/>
<dbReference type="KEGG" id="ceu:A7L45_16310"/>
<dbReference type="STRING" id="1552.A7L45_16310"/>
<evidence type="ECO:0000313" key="2">
    <source>
        <dbReference type="Proteomes" id="UP000182569"/>
    </source>
</evidence>
<dbReference type="RefSeq" id="WP_071613820.1">
    <property type="nucleotide sequence ID" value="NZ_CP015756.1"/>
</dbReference>
<organism evidence="1 2">
    <name type="scientific">Clostridium estertheticum subsp. estertheticum</name>
    <dbReference type="NCBI Taxonomy" id="1552"/>
    <lineage>
        <taxon>Bacteria</taxon>
        <taxon>Bacillati</taxon>
        <taxon>Bacillota</taxon>
        <taxon>Clostridia</taxon>
        <taxon>Eubacteriales</taxon>
        <taxon>Clostridiaceae</taxon>
        <taxon>Clostridium</taxon>
    </lineage>
</organism>
<dbReference type="Proteomes" id="UP000182569">
    <property type="component" value="Chromosome"/>
</dbReference>
<protein>
    <submittedName>
        <fullName evidence="1">Uncharacterized protein</fullName>
    </submittedName>
</protein>
<reference evidence="2" key="1">
    <citation type="journal article" date="2016" name="Front. Microbiol.">
        <title>Complete Genome Sequence of Clostridium estertheticum DSM 8809, a Microbe Identified in Spoiled Vacuum Packed Beef.</title>
        <authorList>
            <person name="Yu Z."/>
            <person name="Gunn L."/>
            <person name="Brennan E."/>
            <person name="Reid R."/>
            <person name="Wall P.G."/>
            <person name="Gaora O.P."/>
            <person name="Hurley D."/>
            <person name="Bolton D."/>
            <person name="Fanning S."/>
        </authorList>
    </citation>
    <scope>NUCLEOTIDE SEQUENCE [LARGE SCALE GENOMIC DNA]</scope>
    <source>
        <strain evidence="2">DSM 8809</strain>
    </source>
</reference>
<evidence type="ECO:0000313" key="1">
    <source>
        <dbReference type="EMBL" id="APC41528.1"/>
    </source>
</evidence>
<keyword evidence="2" id="KW-1185">Reference proteome</keyword>
<dbReference type="AlphaFoldDB" id="A0A1J0GKP7"/>